<keyword evidence="7" id="KW-1133">Transmembrane helix</keyword>
<comment type="function">
    <text evidence="5">Acts as a protein-folding catalyst that interacts with nascent polypeptides to catalyze the formation, isomerization, and reduction or oxidation of disulfide bonds. May play a role in storage protein biogenesis.</text>
</comment>
<comment type="caution">
    <text evidence="10">The sequence shown here is derived from an EMBL/GenBank/DDBJ whole genome shotgun (WGS) entry which is preliminary data.</text>
</comment>
<dbReference type="PRINTS" id="PR00421">
    <property type="entry name" value="THIOREDOXIN"/>
</dbReference>
<feature type="domain" description="Thioredoxin" evidence="9">
    <location>
        <begin position="15"/>
        <end position="140"/>
    </location>
</feature>
<dbReference type="GO" id="GO:0006457">
    <property type="term" value="P:protein folding"/>
    <property type="evidence" value="ECO:0007669"/>
    <property type="project" value="TreeGrafter"/>
</dbReference>
<evidence type="ECO:0000256" key="6">
    <source>
        <dbReference type="SAM" id="MobiDB-lite"/>
    </source>
</evidence>
<dbReference type="EMBL" id="SWLB01000009">
    <property type="protein sequence ID" value="KAF3334210.1"/>
    <property type="molecule type" value="Genomic_DNA"/>
</dbReference>
<organism evidence="10 11">
    <name type="scientific">Carex littledalei</name>
    <dbReference type="NCBI Taxonomy" id="544730"/>
    <lineage>
        <taxon>Eukaryota</taxon>
        <taxon>Viridiplantae</taxon>
        <taxon>Streptophyta</taxon>
        <taxon>Embryophyta</taxon>
        <taxon>Tracheophyta</taxon>
        <taxon>Spermatophyta</taxon>
        <taxon>Magnoliopsida</taxon>
        <taxon>Liliopsida</taxon>
        <taxon>Poales</taxon>
        <taxon>Cyperaceae</taxon>
        <taxon>Cyperoideae</taxon>
        <taxon>Cariceae</taxon>
        <taxon>Carex</taxon>
        <taxon>Carex subgen. Euthyceras</taxon>
    </lineage>
</organism>
<dbReference type="GO" id="GO:0003756">
    <property type="term" value="F:protein disulfide isomerase activity"/>
    <property type="evidence" value="ECO:0007669"/>
    <property type="project" value="TreeGrafter"/>
</dbReference>
<dbReference type="Gene3D" id="3.40.30.10">
    <property type="entry name" value="Glutaredoxin"/>
    <property type="match status" value="2"/>
</dbReference>
<keyword evidence="7" id="KW-0472">Membrane</keyword>
<feature type="signal peptide" evidence="8">
    <location>
        <begin position="1"/>
        <end position="26"/>
    </location>
</feature>
<evidence type="ECO:0000313" key="10">
    <source>
        <dbReference type="EMBL" id="KAF3334210.1"/>
    </source>
</evidence>
<protein>
    <submittedName>
        <fullName evidence="10">Protein disulfide isomerase-like 5-2</fullName>
    </submittedName>
</protein>
<evidence type="ECO:0000256" key="2">
    <source>
        <dbReference type="ARBA" id="ARBA00022729"/>
    </source>
</evidence>
<dbReference type="GO" id="GO:0005783">
    <property type="term" value="C:endoplasmic reticulum"/>
    <property type="evidence" value="ECO:0007669"/>
    <property type="project" value="TreeGrafter"/>
</dbReference>
<dbReference type="Pfam" id="PF13848">
    <property type="entry name" value="Thioredoxin_6"/>
    <property type="match status" value="1"/>
</dbReference>
<keyword evidence="4" id="KW-0676">Redox-active center</keyword>
<keyword evidence="2 8" id="KW-0732">Signal</keyword>
<feature type="chain" id="PRO_5032773567" evidence="8">
    <location>
        <begin position="27"/>
        <end position="439"/>
    </location>
</feature>
<dbReference type="GO" id="GO:0034976">
    <property type="term" value="P:response to endoplasmic reticulum stress"/>
    <property type="evidence" value="ECO:0007669"/>
    <property type="project" value="TreeGrafter"/>
</dbReference>
<keyword evidence="10" id="KW-0413">Isomerase</keyword>
<proteinExistence type="inferred from homology"/>
<evidence type="ECO:0000313" key="11">
    <source>
        <dbReference type="Proteomes" id="UP000623129"/>
    </source>
</evidence>
<dbReference type="OrthoDB" id="74910at2759"/>
<dbReference type="PANTHER" id="PTHR18929:SF218">
    <property type="entry name" value="PROTEIN DISULFIDE-ISOMERASE 5-2"/>
    <property type="match status" value="1"/>
</dbReference>
<dbReference type="SUPFAM" id="SSF52833">
    <property type="entry name" value="Thioredoxin-like"/>
    <property type="match status" value="1"/>
</dbReference>
<dbReference type="Proteomes" id="UP000623129">
    <property type="component" value="Unassembled WGS sequence"/>
</dbReference>
<keyword evidence="11" id="KW-1185">Reference proteome</keyword>
<dbReference type="InterPro" id="IPR017937">
    <property type="entry name" value="Thioredoxin_CS"/>
</dbReference>
<feature type="transmembrane region" description="Helical" evidence="7">
    <location>
        <begin position="374"/>
        <end position="398"/>
    </location>
</feature>
<keyword evidence="7" id="KW-0812">Transmembrane</keyword>
<dbReference type="PROSITE" id="PS51352">
    <property type="entry name" value="THIOREDOXIN_2"/>
    <property type="match status" value="1"/>
</dbReference>
<keyword evidence="3" id="KW-1015">Disulfide bond</keyword>
<evidence type="ECO:0000256" key="1">
    <source>
        <dbReference type="ARBA" id="ARBA00006347"/>
    </source>
</evidence>
<evidence type="ECO:0000256" key="3">
    <source>
        <dbReference type="ARBA" id="ARBA00023157"/>
    </source>
</evidence>
<dbReference type="PANTHER" id="PTHR18929">
    <property type="entry name" value="PROTEIN DISULFIDE ISOMERASE"/>
    <property type="match status" value="1"/>
</dbReference>
<gene>
    <name evidence="10" type="ORF">FCM35_KLT20814</name>
</gene>
<sequence length="439" mass="48747">MAATSRHSNPISLVLLCSTLISLVTSHEFLTDGTVIELDESSFDSAIATFDRILVDFYAPWCGHCKRLSPELDSAAPALAALKEPVVIAKLNADKYRKLASKYEIDGFPMLKLFLHGVPVDYTGPRKAELLTNHIKKIASPNVTLLESDASIKDFVKGAGSDLPLFIGFGLEEIALAKLGGQYKKTAWFGVAKDFSEETMILYDFDKFPALVSLYPKYNERNVFYGPFKEAFLEDFIKQNLLPLTVPIRYETLKLLRDDKRKIILVIVEDETEGKSVNLVKILRSAATANRDFVFGFIGVKQWADFAETFNAAKGLDLPKMLVWDGNEEYYLVEGLERLEEEDQASQVSRFLEGYREGKTIKMKAKGPTDSMKLVIGVALVLVIVVIVSVVVAIIYLAGETGDGTQIRHARPENESGYKPISDSSEGTEEGYQGGDKED</sequence>
<dbReference type="Pfam" id="PF00085">
    <property type="entry name" value="Thioredoxin"/>
    <property type="match status" value="1"/>
</dbReference>
<dbReference type="FunFam" id="3.40.30.10:FF:000107">
    <property type="entry name" value="Protein disulfide-isomerase 5-2"/>
    <property type="match status" value="1"/>
</dbReference>
<feature type="region of interest" description="Disordered" evidence="6">
    <location>
        <begin position="405"/>
        <end position="439"/>
    </location>
</feature>
<evidence type="ECO:0000256" key="5">
    <source>
        <dbReference type="ARBA" id="ARBA00060135"/>
    </source>
</evidence>
<dbReference type="PROSITE" id="PS00194">
    <property type="entry name" value="THIOREDOXIN_1"/>
    <property type="match status" value="1"/>
</dbReference>
<dbReference type="InterPro" id="IPR013766">
    <property type="entry name" value="Thioredoxin_domain"/>
</dbReference>
<evidence type="ECO:0000259" key="9">
    <source>
        <dbReference type="PROSITE" id="PS51352"/>
    </source>
</evidence>
<evidence type="ECO:0000256" key="4">
    <source>
        <dbReference type="ARBA" id="ARBA00023284"/>
    </source>
</evidence>
<name>A0A833QWA2_9POAL</name>
<dbReference type="InterPro" id="IPR036249">
    <property type="entry name" value="Thioredoxin-like_sf"/>
</dbReference>
<comment type="similarity">
    <text evidence="1">Belongs to the protein disulfide isomerase family.</text>
</comment>
<dbReference type="CDD" id="cd02961">
    <property type="entry name" value="PDI_a_family"/>
    <property type="match status" value="1"/>
</dbReference>
<accession>A0A833QWA2</accession>
<evidence type="ECO:0000256" key="7">
    <source>
        <dbReference type="SAM" id="Phobius"/>
    </source>
</evidence>
<evidence type="ECO:0000256" key="8">
    <source>
        <dbReference type="SAM" id="SignalP"/>
    </source>
</evidence>
<dbReference type="AlphaFoldDB" id="A0A833QWA2"/>
<reference evidence="10" key="1">
    <citation type="submission" date="2020-01" db="EMBL/GenBank/DDBJ databases">
        <title>Genome sequence of Kobresia littledalei, the first chromosome-level genome in the family Cyperaceae.</title>
        <authorList>
            <person name="Qu G."/>
        </authorList>
    </citation>
    <scope>NUCLEOTIDE SEQUENCE</scope>
    <source>
        <strain evidence="10">C.B.Clarke</strain>
        <tissue evidence="10">Leaf</tissue>
    </source>
</reference>